<protein>
    <recommendedName>
        <fullName evidence="2">DHHA2 domain-containing protein</fullName>
    </recommendedName>
</protein>
<dbReference type="EMBL" id="JAVRBK010000006">
    <property type="protein sequence ID" value="KAK5642953.1"/>
    <property type="molecule type" value="Genomic_DNA"/>
</dbReference>
<dbReference type="InterPro" id="IPR038222">
    <property type="entry name" value="DHHA2_dom_sf"/>
</dbReference>
<dbReference type="GO" id="GO:0005737">
    <property type="term" value="C:cytoplasm"/>
    <property type="evidence" value="ECO:0007669"/>
    <property type="project" value="InterPro"/>
</dbReference>
<comment type="caution">
    <text evidence="3">The sequence shown here is derived from an EMBL/GenBank/DDBJ whole genome shotgun (WGS) entry which is preliminary data.</text>
</comment>
<gene>
    <name evidence="3" type="ORF">RI129_009120</name>
</gene>
<dbReference type="SMART" id="SM01131">
    <property type="entry name" value="DHHA2"/>
    <property type="match status" value="1"/>
</dbReference>
<dbReference type="Gene3D" id="3.10.310.20">
    <property type="entry name" value="DHHA2 domain"/>
    <property type="match status" value="1"/>
</dbReference>
<evidence type="ECO:0000256" key="1">
    <source>
        <dbReference type="ARBA" id="ARBA00010331"/>
    </source>
</evidence>
<dbReference type="Proteomes" id="UP001329430">
    <property type="component" value="Chromosome 6"/>
</dbReference>
<name>A0AAN7ZKR6_9COLE</name>
<sequence>MVSGELQRQFNISYEPHQRFDQLWHAHNDVSHLTPKQLLFKDLKFLENLPIPGLPMLVREYLLFTNVHEQLISFCDEVNSATVVIMGLKVANDEVFRDIAVFSNTHKKMRDSLVEHLMISTDLGLIEGAVDVPDIRYFTQNNVKMSRKQIIPLIKSIKI</sequence>
<evidence type="ECO:0000259" key="2">
    <source>
        <dbReference type="SMART" id="SM01131"/>
    </source>
</evidence>
<dbReference type="GO" id="GO:0016462">
    <property type="term" value="F:pyrophosphatase activity"/>
    <property type="evidence" value="ECO:0007669"/>
    <property type="project" value="InterPro"/>
</dbReference>
<proteinExistence type="inferred from homology"/>
<dbReference type="AlphaFoldDB" id="A0AAN7ZKR6"/>
<dbReference type="InterPro" id="IPR004097">
    <property type="entry name" value="DHHA2"/>
</dbReference>
<keyword evidence="4" id="KW-1185">Reference proteome</keyword>
<feature type="domain" description="DHHA2" evidence="2">
    <location>
        <begin position="20"/>
        <end position="158"/>
    </location>
</feature>
<accession>A0AAN7ZKR6</accession>
<reference evidence="3 4" key="1">
    <citation type="journal article" date="2024" name="Insects">
        <title>An Improved Chromosome-Level Genome Assembly of the Firefly Pyrocoelia pectoralis.</title>
        <authorList>
            <person name="Fu X."/>
            <person name="Meyer-Rochow V.B."/>
            <person name="Ballantyne L."/>
            <person name="Zhu X."/>
        </authorList>
    </citation>
    <scope>NUCLEOTIDE SEQUENCE [LARGE SCALE GENOMIC DNA]</scope>
    <source>
        <strain evidence="3">XCY_ONT2</strain>
    </source>
</reference>
<evidence type="ECO:0000313" key="3">
    <source>
        <dbReference type="EMBL" id="KAK5642953.1"/>
    </source>
</evidence>
<organism evidence="3 4">
    <name type="scientific">Pyrocoelia pectoralis</name>
    <dbReference type="NCBI Taxonomy" id="417401"/>
    <lineage>
        <taxon>Eukaryota</taxon>
        <taxon>Metazoa</taxon>
        <taxon>Ecdysozoa</taxon>
        <taxon>Arthropoda</taxon>
        <taxon>Hexapoda</taxon>
        <taxon>Insecta</taxon>
        <taxon>Pterygota</taxon>
        <taxon>Neoptera</taxon>
        <taxon>Endopterygota</taxon>
        <taxon>Coleoptera</taxon>
        <taxon>Polyphaga</taxon>
        <taxon>Elateriformia</taxon>
        <taxon>Elateroidea</taxon>
        <taxon>Lampyridae</taxon>
        <taxon>Lampyrinae</taxon>
        <taxon>Pyrocoelia</taxon>
    </lineage>
</organism>
<dbReference type="Pfam" id="PF02833">
    <property type="entry name" value="DHHA2"/>
    <property type="match status" value="1"/>
</dbReference>
<comment type="similarity">
    <text evidence="1">Belongs to the PPase class C family. Prune subfamily.</text>
</comment>
<evidence type="ECO:0000313" key="4">
    <source>
        <dbReference type="Proteomes" id="UP001329430"/>
    </source>
</evidence>